<dbReference type="EMBL" id="JAUIZM010000009">
    <property type="protein sequence ID" value="KAK1366996.1"/>
    <property type="molecule type" value="Genomic_DNA"/>
</dbReference>
<dbReference type="InterPro" id="IPR031127">
    <property type="entry name" value="E3_UB_ligase_RBR"/>
</dbReference>
<dbReference type="PANTHER" id="PTHR11685">
    <property type="entry name" value="RBR FAMILY RING FINGER AND IBR DOMAIN-CONTAINING"/>
    <property type="match status" value="1"/>
</dbReference>
<evidence type="ECO:0000256" key="10">
    <source>
        <dbReference type="ARBA" id="ARBA00022786"/>
    </source>
</evidence>
<organism evidence="16 17">
    <name type="scientific">Heracleum sosnowskyi</name>
    <dbReference type="NCBI Taxonomy" id="360622"/>
    <lineage>
        <taxon>Eukaryota</taxon>
        <taxon>Viridiplantae</taxon>
        <taxon>Streptophyta</taxon>
        <taxon>Embryophyta</taxon>
        <taxon>Tracheophyta</taxon>
        <taxon>Spermatophyta</taxon>
        <taxon>Magnoliopsida</taxon>
        <taxon>eudicotyledons</taxon>
        <taxon>Gunneridae</taxon>
        <taxon>Pentapetalae</taxon>
        <taxon>asterids</taxon>
        <taxon>campanulids</taxon>
        <taxon>Apiales</taxon>
        <taxon>Apiaceae</taxon>
        <taxon>Apioideae</taxon>
        <taxon>apioid superclade</taxon>
        <taxon>Tordylieae</taxon>
        <taxon>Tordyliinae</taxon>
        <taxon>Heracleum</taxon>
    </lineage>
</organism>
<dbReference type="PROSITE" id="PS51873">
    <property type="entry name" value="TRIAD"/>
    <property type="match status" value="1"/>
</dbReference>
<evidence type="ECO:0000256" key="3">
    <source>
        <dbReference type="ARBA" id="ARBA00003976"/>
    </source>
</evidence>
<dbReference type="GO" id="GO:0008270">
    <property type="term" value="F:zinc ion binding"/>
    <property type="evidence" value="ECO:0007669"/>
    <property type="project" value="UniProtKB-KW"/>
</dbReference>
<gene>
    <name evidence="16" type="ORF">POM88_042557</name>
</gene>
<name>A0AAD8HGZ8_9APIA</name>
<evidence type="ECO:0000256" key="9">
    <source>
        <dbReference type="ARBA" id="ARBA00022771"/>
    </source>
</evidence>
<dbReference type="PROSITE" id="PS50089">
    <property type="entry name" value="ZF_RING_2"/>
    <property type="match status" value="1"/>
</dbReference>
<keyword evidence="6" id="KW-0808">Transferase</keyword>
<dbReference type="GO" id="GO:0061630">
    <property type="term" value="F:ubiquitin protein ligase activity"/>
    <property type="evidence" value="ECO:0007669"/>
    <property type="project" value="UniProtKB-EC"/>
</dbReference>
<feature type="domain" description="RING-type" evidence="14">
    <location>
        <begin position="102"/>
        <end position="150"/>
    </location>
</feature>
<comment type="function">
    <text evidence="3">Might act as an E3 ubiquitin-protein ligase, or as part of E3 complex, which accepts ubiquitin from specific E2 ubiquitin-conjugating enzymes and then transfers it to substrates.</text>
</comment>
<reference evidence="16" key="2">
    <citation type="submission" date="2023-05" db="EMBL/GenBank/DDBJ databases">
        <authorList>
            <person name="Schelkunov M.I."/>
        </authorList>
    </citation>
    <scope>NUCLEOTIDE SEQUENCE</scope>
    <source>
        <strain evidence="16">Hsosn_3</strain>
        <tissue evidence="16">Leaf</tissue>
    </source>
</reference>
<dbReference type="SMART" id="SM00184">
    <property type="entry name" value="RING"/>
    <property type="match status" value="1"/>
</dbReference>
<evidence type="ECO:0000256" key="11">
    <source>
        <dbReference type="ARBA" id="ARBA00022833"/>
    </source>
</evidence>
<evidence type="ECO:0000259" key="15">
    <source>
        <dbReference type="PROSITE" id="PS51873"/>
    </source>
</evidence>
<comment type="similarity">
    <text evidence="4">Belongs to the RBR family. Ariadne subfamily.</text>
</comment>
<dbReference type="Pfam" id="PF00097">
    <property type="entry name" value="zf-C3HC4"/>
    <property type="match status" value="1"/>
</dbReference>
<dbReference type="Gene3D" id="1.20.120.1750">
    <property type="match status" value="1"/>
</dbReference>
<dbReference type="CDD" id="cd22584">
    <property type="entry name" value="Rcat_RBR_unk"/>
    <property type="match status" value="1"/>
</dbReference>
<protein>
    <recommendedName>
        <fullName evidence="5">RBR-type E3 ubiquitin transferase</fullName>
        <ecNumber evidence="5">2.3.2.31</ecNumber>
    </recommendedName>
</protein>
<dbReference type="InterPro" id="IPR018957">
    <property type="entry name" value="Znf_C3HC4_RING-type"/>
</dbReference>
<dbReference type="InterPro" id="IPR002867">
    <property type="entry name" value="IBR_dom"/>
</dbReference>
<dbReference type="GO" id="GO:0016567">
    <property type="term" value="P:protein ubiquitination"/>
    <property type="evidence" value="ECO:0007669"/>
    <property type="project" value="InterPro"/>
</dbReference>
<evidence type="ECO:0000256" key="5">
    <source>
        <dbReference type="ARBA" id="ARBA00012251"/>
    </source>
</evidence>
<dbReference type="Gene3D" id="3.30.40.10">
    <property type="entry name" value="Zinc/RING finger domain, C3HC4 (zinc finger)"/>
    <property type="match status" value="1"/>
</dbReference>
<dbReference type="EC" id="2.3.2.31" evidence="5"/>
<dbReference type="InterPro" id="IPR001841">
    <property type="entry name" value="Znf_RING"/>
</dbReference>
<dbReference type="CDD" id="cd22582">
    <property type="entry name" value="BRcat_RBR_unk"/>
    <property type="match status" value="1"/>
</dbReference>
<dbReference type="InterPro" id="IPR013083">
    <property type="entry name" value="Znf_RING/FYVE/PHD"/>
</dbReference>
<dbReference type="AlphaFoldDB" id="A0AAD8HGZ8"/>
<dbReference type="Proteomes" id="UP001237642">
    <property type="component" value="Unassembled WGS sequence"/>
</dbReference>
<evidence type="ECO:0000256" key="13">
    <source>
        <dbReference type="SAM" id="MobiDB-lite"/>
    </source>
</evidence>
<evidence type="ECO:0000256" key="6">
    <source>
        <dbReference type="ARBA" id="ARBA00022679"/>
    </source>
</evidence>
<evidence type="ECO:0000313" key="17">
    <source>
        <dbReference type="Proteomes" id="UP001237642"/>
    </source>
</evidence>
<dbReference type="SMART" id="SM00647">
    <property type="entry name" value="IBR"/>
    <property type="match status" value="2"/>
</dbReference>
<proteinExistence type="inferred from homology"/>
<keyword evidence="17" id="KW-1185">Reference proteome</keyword>
<evidence type="ECO:0000256" key="4">
    <source>
        <dbReference type="ARBA" id="ARBA00005884"/>
    </source>
</evidence>
<accession>A0AAD8HGZ8</accession>
<sequence>MVKVTLGSFFCALYSKKQKKIIKKNCVQSPEFDDPGDASPEPNTLDEAQIEEPERAGSPFASELDLKVEITASSSTNSSSPTLETKSVKAISEVVEPSESFCEICMENRETWQMFINSTCSHSFCYDCTSKHIETKVQDKVKIVTCPAVKCNTTLDSGACRWMISEDILICWDESLCKSLIEESQKLYCPFRNCSILLLNDSGEDITETKCPVCQRSFCAHCQVPWHPEFTCQEFLKLNGKKKRGVDLMVEKIAKKKNWKKCPSCKFYVEKTQGCSHITCRCSYEFCYRCGKKWSSKHAACKYAGC</sequence>
<evidence type="ECO:0000256" key="2">
    <source>
        <dbReference type="ARBA" id="ARBA00001947"/>
    </source>
</evidence>
<evidence type="ECO:0000313" key="16">
    <source>
        <dbReference type="EMBL" id="KAK1366996.1"/>
    </source>
</evidence>
<keyword evidence="7" id="KW-0479">Metal-binding</keyword>
<dbReference type="InterPro" id="IPR044066">
    <property type="entry name" value="TRIAD_supradom"/>
</dbReference>
<comment type="cofactor">
    <cofactor evidence="2">
        <name>Zn(2+)</name>
        <dbReference type="ChEBI" id="CHEBI:29105"/>
    </cofactor>
</comment>
<keyword evidence="10" id="KW-0833">Ubl conjugation pathway</keyword>
<feature type="region of interest" description="Disordered" evidence="13">
    <location>
        <begin position="31"/>
        <end position="56"/>
    </location>
</feature>
<dbReference type="Pfam" id="PF01485">
    <property type="entry name" value="IBR"/>
    <property type="match status" value="2"/>
</dbReference>
<feature type="domain" description="RING-type" evidence="15">
    <location>
        <begin position="98"/>
        <end position="306"/>
    </location>
</feature>
<keyword evidence="9 12" id="KW-0863">Zinc-finger</keyword>
<comment type="caution">
    <text evidence="16">The sequence shown here is derived from an EMBL/GenBank/DDBJ whole genome shotgun (WGS) entry which is preliminary data.</text>
</comment>
<keyword evidence="8" id="KW-0677">Repeat</keyword>
<evidence type="ECO:0000256" key="8">
    <source>
        <dbReference type="ARBA" id="ARBA00022737"/>
    </source>
</evidence>
<evidence type="ECO:0000259" key="14">
    <source>
        <dbReference type="PROSITE" id="PS50089"/>
    </source>
</evidence>
<evidence type="ECO:0000256" key="7">
    <source>
        <dbReference type="ARBA" id="ARBA00022723"/>
    </source>
</evidence>
<dbReference type="SUPFAM" id="SSF57850">
    <property type="entry name" value="RING/U-box"/>
    <property type="match status" value="3"/>
</dbReference>
<evidence type="ECO:0000256" key="1">
    <source>
        <dbReference type="ARBA" id="ARBA00001798"/>
    </source>
</evidence>
<keyword evidence="11" id="KW-0862">Zinc</keyword>
<reference evidence="16" key="1">
    <citation type="submission" date="2023-02" db="EMBL/GenBank/DDBJ databases">
        <title>Genome of toxic invasive species Heracleum sosnowskyi carries increased number of genes despite the absence of recent whole-genome duplications.</title>
        <authorList>
            <person name="Schelkunov M."/>
            <person name="Shtratnikova V."/>
            <person name="Makarenko M."/>
            <person name="Klepikova A."/>
            <person name="Omelchenko D."/>
            <person name="Novikova G."/>
            <person name="Obukhova E."/>
            <person name="Bogdanov V."/>
            <person name="Penin A."/>
            <person name="Logacheva M."/>
        </authorList>
    </citation>
    <scope>NUCLEOTIDE SEQUENCE</scope>
    <source>
        <strain evidence="16">Hsosn_3</strain>
        <tissue evidence="16">Leaf</tissue>
    </source>
</reference>
<comment type="catalytic activity">
    <reaction evidence="1">
        <text>[E2 ubiquitin-conjugating enzyme]-S-ubiquitinyl-L-cysteine + [acceptor protein]-L-lysine = [E2 ubiquitin-conjugating enzyme]-L-cysteine + [acceptor protein]-N(6)-ubiquitinyl-L-lysine.</text>
        <dbReference type="EC" id="2.3.2.31"/>
    </reaction>
</comment>
<evidence type="ECO:0000256" key="12">
    <source>
        <dbReference type="PROSITE-ProRule" id="PRU00175"/>
    </source>
</evidence>